<dbReference type="SUPFAM" id="SSF161098">
    <property type="entry name" value="MetI-like"/>
    <property type="match status" value="1"/>
</dbReference>
<dbReference type="InterPro" id="IPR050366">
    <property type="entry name" value="BP-dependent_transpt_permease"/>
</dbReference>
<dbReference type="PROSITE" id="PS50928">
    <property type="entry name" value="ABC_TM1"/>
    <property type="match status" value="1"/>
</dbReference>
<dbReference type="InterPro" id="IPR053523">
    <property type="entry name" value="Oligopeptide_permease_AppC"/>
</dbReference>
<dbReference type="PANTHER" id="PTHR43386:SF1">
    <property type="entry name" value="D,D-DIPEPTIDE TRANSPORT SYSTEM PERMEASE PROTEIN DDPC-RELATED"/>
    <property type="match status" value="1"/>
</dbReference>
<name>A0A3D8GNE7_9BACI</name>
<evidence type="ECO:0000256" key="3">
    <source>
        <dbReference type="ARBA" id="ARBA00022475"/>
    </source>
</evidence>
<keyword evidence="5 7" id="KW-1133">Transmembrane helix</keyword>
<keyword evidence="6 7" id="KW-0472">Membrane</keyword>
<gene>
    <name evidence="9" type="ORF">DRW41_15615</name>
</gene>
<dbReference type="CDD" id="cd06261">
    <property type="entry name" value="TM_PBP2"/>
    <property type="match status" value="1"/>
</dbReference>
<evidence type="ECO:0000256" key="1">
    <source>
        <dbReference type="ARBA" id="ARBA00004651"/>
    </source>
</evidence>
<dbReference type="NCBIfam" id="NF045476">
    <property type="entry name" value="Opp4C"/>
    <property type="match status" value="1"/>
</dbReference>
<dbReference type="Gene3D" id="1.10.3720.10">
    <property type="entry name" value="MetI-like"/>
    <property type="match status" value="1"/>
</dbReference>
<dbReference type="AlphaFoldDB" id="A0A3D8GNE7"/>
<keyword evidence="3" id="KW-1003">Cell membrane</keyword>
<feature type="domain" description="ABC transmembrane type-1" evidence="8">
    <location>
        <begin position="101"/>
        <end position="292"/>
    </location>
</feature>
<evidence type="ECO:0000256" key="5">
    <source>
        <dbReference type="ARBA" id="ARBA00022989"/>
    </source>
</evidence>
<keyword evidence="10" id="KW-1185">Reference proteome</keyword>
<feature type="transmembrane region" description="Helical" evidence="7">
    <location>
        <begin position="40"/>
        <end position="62"/>
    </location>
</feature>
<dbReference type="InterPro" id="IPR025966">
    <property type="entry name" value="OppC_N"/>
</dbReference>
<dbReference type="InterPro" id="IPR035906">
    <property type="entry name" value="MetI-like_sf"/>
</dbReference>
<evidence type="ECO:0000313" key="9">
    <source>
        <dbReference type="EMBL" id="RDU36015.1"/>
    </source>
</evidence>
<dbReference type="GO" id="GO:0005886">
    <property type="term" value="C:plasma membrane"/>
    <property type="evidence" value="ECO:0007669"/>
    <property type="project" value="UniProtKB-SubCell"/>
</dbReference>
<sequence length="305" mass="33045">MSVPKLADNQESLILTEWQEQGKIETRSAAIWKRFKKNKLAVTGLIVFSCLILLAIFAPLVAPHDPYINDYEAANTAPNIKHPFGTDSLGGDVFSRAIYGTRISLTVALSAMVFTLLIGITYGAVAGYFGGVVDNVMMRVVDAIQSIPSLFLLLIIASIIPPTIWTTVFVLSIVGWTGMSRIVRGEILTLKQRDFVEAARATGEVKPSIIFYHILPNAIAPITVIATLDIAGNILAEAGLSFLGLGIQAPTPSWGNMLTQAQDLSTLLMYPWVAIFPGLFIIIAVMSVNFVGDGLRDALDPRNKN</sequence>
<dbReference type="OrthoDB" id="9797472at2"/>
<dbReference type="InterPro" id="IPR000515">
    <property type="entry name" value="MetI-like"/>
</dbReference>
<evidence type="ECO:0000259" key="8">
    <source>
        <dbReference type="PROSITE" id="PS50928"/>
    </source>
</evidence>
<organism evidence="9 10">
    <name type="scientific">Neobacillus piezotolerans</name>
    <dbReference type="NCBI Taxonomy" id="2259171"/>
    <lineage>
        <taxon>Bacteria</taxon>
        <taxon>Bacillati</taxon>
        <taxon>Bacillota</taxon>
        <taxon>Bacilli</taxon>
        <taxon>Bacillales</taxon>
        <taxon>Bacillaceae</taxon>
        <taxon>Neobacillus</taxon>
    </lineage>
</organism>
<dbReference type="Pfam" id="PF00528">
    <property type="entry name" value="BPD_transp_1"/>
    <property type="match status" value="1"/>
</dbReference>
<evidence type="ECO:0000256" key="6">
    <source>
        <dbReference type="ARBA" id="ARBA00023136"/>
    </source>
</evidence>
<dbReference type="EMBL" id="QNQT01000007">
    <property type="protein sequence ID" value="RDU36015.1"/>
    <property type="molecule type" value="Genomic_DNA"/>
</dbReference>
<comment type="caution">
    <text evidence="9">The sequence shown here is derived from an EMBL/GenBank/DDBJ whole genome shotgun (WGS) entry which is preliminary data.</text>
</comment>
<proteinExistence type="inferred from homology"/>
<reference evidence="9 10" key="1">
    <citation type="submission" date="2018-07" db="EMBL/GenBank/DDBJ databases">
        <title>Bacillus sp. YLB-04 draft genome sequence.</title>
        <authorList>
            <person name="Yu L."/>
            <person name="Tang X."/>
        </authorList>
    </citation>
    <scope>NUCLEOTIDE SEQUENCE [LARGE SCALE GENOMIC DNA]</scope>
    <source>
        <strain evidence="9 10">YLB-04</strain>
    </source>
</reference>
<accession>A0A3D8GNE7</accession>
<keyword evidence="2 7" id="KW-0813">Transport</keyword>
<feature type="transmembrane region" description="Helical" evidence="7">
    <location>
        <begin position="150"/>
        <end position="176"/>
    </location>
</feature>
<comment type="subcellular location">
    <subcellularLocation>
        <location evidence="1 7">Cell membrane</location>
        <topology evidence="1 7">Multi-pass membrane protein</topology>
    </subcellularLocation>
</comment>
<evidence type="ECO:0000313" key="10">
    <source>
        <dbReference type="Proteomes" id="UP000257144"/>
    </source>
</evidence>
<dbReference type="Proteomes" id="UP000257144">
    <property type="component" value="Unassembled WGS sequence"/>
</dbReference>
<feature type="transmembrane region" description="Helical" evidence="7">
    <location>
        <begin position="103"/>
        <end position="129"/>
    </location>
</feature>
<feature type="transmembrane region" description="Helical" evidence="7">
    <location>
        <begin position="269"/>
        <end position="292"/>
    </location>
</feature>
<comment type="similarity">
    <text evidence="7">Belongs to the binding-protein-dependent transport system permease family.</text>
</comment>
<dbReference type="PANTHER" id="PTHR43386">
    <property type="entry name" value="OLIGOPEPTIDE TRANSPORT SYSTEM PERMEASE PROTEIN APPC"/>
    <property type="match status" value="1"/>
</dbReference>
<protein>
    <submittedName>
        <fullName evidence="9">ABC transporter permease</fullName>
    </submittedName>
</protein>
<evidence type="ECO:0000256" key="4">
    <source>
        <dbReference type="ARBA" id="ARBA00022692"/>
    </source>
</evidence>
<evidence type="ECO:0000256" key="2">
    <source>
        <dbReference type="ARBA" id="ARBA00022448"/>
    </source>
</evidence>
<evidence type="ECO:0000256" key="7">
    <source>
        <dbReference type="RuleBase" id="RU363032"/>
    </source>
</evidence>
<dbReference type="RefSeq" id="WP_115452944.1">
    <property type="nucleotide sequence ID" value="NZ_QNQT01000007.1"/>
</dbReference>
<keyword evidence="4 7" id="KW-0812">Transmembrane</keyword>
<dbReference type="Pfam" id="PF12911">
    <property type="entry name" value="OppC_N"/>
    <property type="match status" value="1"/>
</dbReference>
<dbReference type="GO" id="GO:0055085">
    <property type="term" value="P:transmembrane transport"/>
    <property type="evidence" value="ECO:0007669"/>
    <property type="project" value="InterPro"/>
</dbReference>